<keyword evidence="7" id="KW-1185">Reference proteome</keyword>
<protein>
    <recommendedName>
        <fullName evidence="5">HTH tetR-type domain-containing protein</fullName>
    </recommendedName>
</protein>
<dbReference type="EMBL" id="BMIV01000004">
    <property type="protein sequence ID" value="GGF64276.1"/>
    <property type="molecule type" value="Genomic_DNA"/>
</dbReference>
<gene>
    <name evidence="6" type="ORF">GCM10011402_15520</name>
</gene>
<keyword evidence="1" id="KW-0805">Transcription regulation</keyword>
<dbReference type="InterPro" id="IPR050109">
    <property type="entry name" value="HTH-type_TetR-like_transc_reg"/>
</dbReference>
<organism evidence="6 7">
    <name type="scientific">Paracoccus acridae</name>
    <dbReference type="NCBI Taxonomy" id="1795310"/>
    <lineage>
        <taxon>Bacteria</taxon>
        <taxon>Pseudomonadati</taxon>
        <taxon>Pseudomonadota</taxon>
        <taxon>Alphaproteobacteria</taxon>
        <taxon>Rhodobacterales</taxon>
        <taxon>Paracoccaceae</taxon>
        <taxon>Paracoccus</taxon>
    </lineage>
</organism>
<evidence type="ECO:0000256" key="4">
    <source>
        <dbReference type="PROSITE-ProRule" id="PRU00335"/>
    </source>
</evidence>
<reference evidence="7" key="1">
    <citation type="journal article" date="2019" name="Int. J. Syst. Evol. Microbiol.">
        <title>The Global Catalogue of Microorganisms (GCM) 10K type strain sequencing project: providing services to taxonomists for standard genome sequencing and annotation.</title>
        <authorList>
            <consortium name="The Broad Institute Genomics Platform"/>
            <consortium name="The Broad Institute Genome Sequencing Center for Infectious Disease"/>
            <person name="Wu L."/>
            <person name="Ma J."/>
        </authorList>
    </citation>
    <scope>NUCLEOTIDE SEQUENCE [LARGE SCALE GENOMIC DNA]</scope>
    <source>
        <strain evidence="7">CGMCC 1.15419</strain>
    </source>
</reference>
<dbReference type="PANTHER" id="PTHR30055">
    <property type="entry name" value="HTH-TYPE TRANSCRIPTIONAL REGULATOR RUTR"/>
    <property type="match status" value="1"/>
</dbReference>
<evidence type="ECO:0000313" key="6">
    <source>
        <dbReference type="EMBL" id="GGF64276.1"/>
    </source>
</evidence>
<dbReference type="Pfam" id="PF13305">
    <property type="entry name" value="TetR_C_33"/>
    <property type="match status" value="1"/>
</dbReference>
<accession>A0ABQ1VGP6</accession>
<dbReference type="SUPFAM" id="SSF46689">
    <property type="entry name" value="Homeodomain-like"/>
    <property type="match status" value="1"/>
</dbReference>
<evidence type="ECO:0000256" key="2">
    <source>
        <dbReference type="ARBA" id="ARBA00023125"/>
    </source>
</evidence>
<feature type="DNA-binding region" description="H-T-H motif" evidence="4">
    <location>
        <begin position="32"/>
        <end position="51"/>
    </location>
</feature>
<evidence type="ECO:0000259" key="5">
    <source>
        <dbReference type="PROSITE" id="PS50977"/>
    </source>
</evidence>
<dbReference type="InterPro" id="IPR036271">
    <property type="entry name" value="Tet_transcr_reg_TetR-rel_C_sf"/>
</dbReference>
<dbReference type="Pfam" id="PF00440">
    <property type="entry name" value="TetR_N"/>
    <property type="match status" value="1"/>
</dbReference>
<dbReference type="InterPro" id="IPR025996">
    <property type="entry name" value="MT1864/Rv1816-like_C"/>
</dbReference>
<proteinExistence type="predicted"/>
<keyword evidence="2 4" id="KW-0238">DNA-binding</keyword>
<evidence type="ECO:0000256" key="3">
    <source>
        <dbReference type="ARBA" id="ARBA00023163"/>
    </source>
</evidence>
<dbReference type="Gene3D" id="1.10.357.10">
    <property type="entry name" value="Tetracycline Repressor, domain 2"/>
    <property type="match status" value="1"/>
</dbReference>
<feature type="domain" description="HTH tetR-type" evidence="5">
    <location>
        <begin position="9"/>
        <end position="69"/>
    </location>
</feature>
<sequence length="189" mass="20875">MGLAMNMRSDLPQLLVKAGLTILEEEGAEGLTLRRIAARAGVSHAAPAHHFGGLTGLKNAIATQGFQAFYGDLVAAQDSLPGDADPFQRLLTVNLAYIRFARRHPALFRLMFEQWPTQDDDLRMTAQATYVVLHQCCTPLVQDRKRAPFETAIWAMTHGFAMLNLDQPYPPGSPVQMPSYEEALRLLVG</sequence>
<dbReference type="PROSITE" id="PS50977">
    <property type="entry name" value="HTH_TETR_2"/>
    <property type="match status" value="1"/>
</dbReference>
<keyword evidence="3" id="KW-0804">Transcription</keyword>
<dbReference type="InterPro" id="IPR009057">
    <property type="entry name" value="Homeodomain-like_sf"/>
</dbReference>
<dbReference type="PANTHER" id="PTHR30055:SF220">
    <property type="entry name" value="TETR-FAMILY REGULATORY PROTEIN"/>
    <property type="match status" value="1"/>
</dbReference>
<dbReference type="InterPro" id="IPR001647">
    <property type="entry name" value="HTH_TetR"/>
</dbReference>
<evidence type="ECO:0000313" key="7">
    <source>
        <dbReference type="Proteomes" id="UP000640509"/>
    </source>
</evidence>
<dbReference type="SUPFAM" id="SSF48498">
    <property type="entry name" value="Tetracyclin repressor-like, C-terminal domain"/>
    <property type="match status" value="1"/>
</dbReference>
<comment type="caution">
    <text evidence="6">The sequence shown here is derived from an EMBL/GenBank/DDBJ whole genome shotgun (WGS) entry which is preliminary data.</text>
</comment>
<name>A0ABQ1VGP6_9RHOB</name>
<evidence type="ECO:0000256" key="1">
    <source>
        <dbReference type="ARBA" id="ARBA00023015"/>
    </source>
</evidence>
<dbReference type="Proteomes" id="UP000640509">
    <property type="component" value="Unassembled WGS sequence"/>
</dbReference>